<evidence type="ECO:0000313" key="7">
    <source>
        <dbReference type="Proteomes" id="UP000199445"/>
    </source>
</evidence>
<dbReference type="Proteomes" id="UP000199445">
    <property type="component" value="Unassembled WGS sequence"/>
</dbReference>
<dbReference type="OrthoDB" id="9809338at2"/>
<dbReference type="InterPro" id="IPR018060">
    <property type="entry name" value="HTH_AraC"/>
</dbReference>
<dbReference type="GO" id="GO:0043565">
    <property type="term" value="F:sequence-specific DNA binding"/>
    <property type="evidence" value="ECO:0007669"/>
    <property type="project" value="InterPro"/>
</dbReference>
<dbReference type="SMART" id="SM00342">
    <property type="entry name" value="HTH_ARAC"/>
    <property type="match status" value="1"/>
</dbReference>
<proteinExistence type="predicted"/>
<dbReference type="InterPro" id="IPR009057">
    <property type="entry name" value="Homeodomain-like_sf"/>
</dbReference>
<keyword evidence="7" id="KW-1185">Reference proteome</keyword>
<organism evidence="6 7">
    <name type="scientific">Marinobacter persicus</name>
    <dbReference type="NCBI Taxonomy" id="930118"/>
    <lineage>
        <taxon>Bacteria</taxon>
        <taxon>Pseudomonadati</taxon>
        <taxon>Pseudomonadota</taxon>
        <taxon>Gammaproteobacteria</taxon>
        <taxon>Pseudomonadales</taxon>
        <taxon>Marinobacteraceae</taxon>
        <taxon>Marinobacter</taxon>
    </lineage>
</organism>
<reference evidence="6 7" key="1">
    <citation type="submission" date="2016-10" db="EMBL/GenBank/DDBJ databases">
        <authorList>
            <person name="de Groot N.N."/>
        </authorList>
    </citation>
    <scope>NUCLEOTIDE SEQUENCE [LARGE SCALE GENOMIC DNA]</scope>
    <source>
        <strain evidence="6 7">IBRC-M 10445</strain>
    </source>
</reference>
<dbReference type="InterPro" id="IPR014710">
    <property type="entry name" value="RmlC-like_jellyroll"/>
</dbReference>
<evidence type="ECO:0000313" key="6">
    <source>
        <dbReference type="EMBL" id="SFJ55531.1"/>
    </source>
</evidence>
<accession>A0A1I3SDB3</accession>
<dbReference type="PROSITE" id="PS01124">
    <property type="entry name" value="HTH_ARAC_FAMILY_2"/>
    <property type="match status" value="1"/>
</dbReference>
<gene>
    <name evidence="6" type="ORF">SAMN05216429_103263</name>
</gene>
<dbReference type="GO" id="GO:0003700">
    <property type="term" value="F:DNA-binding transcription factor activity"/>
    <property type="evidence" value="ECO:0007669"/>
    <property type="project" value="InterPro"/>
</dbReference>
<keyword evidence="1" id="KW-0805">Transcription regulation</keyword>
<protein>
    <submittedName>
        <fullName evidence="6">AraC-type DNA-binding protein</fullName>
    </submittedName>
</protein>
<dbReference type="Pfam" id="PF12833">
    <property type="entry name" value="HTH_18"/>
    <property type="match status" value="1"/>
</dbReference>
<dbReference type="EMBL" id="FOSC01000003">
    <property type="protein sequence ID" value="SFJ55531.1"/>
    <property type="molecule type" value="Genomic_DNA"/>
</dbReference>
<dbReference type="AlphaFoldDB" id="A0A1I3SDB3"/>
<dbReference type="PANTHER" id="PTHR46796:SF10">
    <property type="entry name" value="TRANSCRIPTIONAL ACTIVATOR FEAR"/>
    <property type="match status" value="1"/>
</dbReference>
<dbReference type="Gene3D" id="2.60.120.10">
    <property type="entry name" value="Jelly Rolls"/>
    <property type="match status" value="1"/>
</dbReference>
<evidence type="ECO:0000256" key="2">
    <source>
        <dbReference type="ARBA" id="ARBA00023125"/>
    </source>
</evidence>
<evidence type="ECO:0000256" key="1">
    <source>
        <dbReference type="ARBA" id="ARBA00023015"/>
    </source>
</evidence>
<dbReference type="SUPFAM" id="SSF46689">
    <property type="entry name" value="Homeodomain-like"/>
    <property type="match status" value="2"/>
</dbReference>
<evidence type="ECO:0000259" key="5">
    <source>
        <dbReference type="PROSITE" id="PS01124"/>
    </source>
</evidence>
<dbReference type="PANTHER" id="PTHR46796">
    <property type="entry name" value="HTH-TYPE TRANSCRIPTIONAL ACTIVATOR RHAS-RELATED"/>
    <property type="match status" value="1"/>
</dbReference>
<dbReference type="RefSeq" id="WP_091702467.1">
    <property type="nucleotide sequence ID" value="NZ_BMYN01000003.1"/>
</dbReference>
<dbReference type="Gene3D" id="1.10.10.60">
    <property type="entry name" value="Homeodomain-like"/>
    <property type="match status" value="1"/>
</dbReference>
<name>A0A1I3SDB3_9GAMM</name>
<keyword evidence="2 6" id="KW-0238">DNA-binding</keyword>
<evidence type="ECO:0000256" key="4">
    <source>
        <dbReference type="ARBA" id="ARBA00037345"/>
    </source>
</evidence>
<keyword evidence="3" id="KW-0804">Transcription</keyword>
<evidence type="ECO:0000256" key="3">
    <source>
        <dbReference type="ARBA" id="ARBA00023163"/>
    </source>
</evidence>
<feature type="domain" description="HTH araC/xylS-type" evidence="5">
    <location>
        <begin position="157"/>
        <end position="255"/>
    </location>
</feature>
<sequence>MLNAKLLKLPTATHQHVHQHHQVVLGVRGEADLNVDGAGSHLDTWRACLVPTEARHDYSGDQRNHVLVINLDPFSPVLNNSAHADYERMVRLFEKPRTVQMDSQLQGLVQFAAGEFDRAPENMALHRHLGASILYCMADRISEGHPASANRHTLSPETIRQYIMENLHRKISVQDLAKVACLSVSRFHDVFRDLSGVTPHQFLLQTRLEQAVQLLTSTSLSVAEISYRTGFSSQGALTNALKKHKGTTPTRLQAGEKVA</sequence>
<comment type="function">
    <text evidence="4">Regulatory protein of the TOL plasmid xyl operons. XylS activates the xylXYZLTEGFJQKIH operon required for the degradation of toluene, m-xylene and p-xylene.</text>
</comment>
<dbReference type="InterPro" id="IPR050204">
    <property type="entry name" value="AraC_XylS_family_regulators"/>
</dbReference>